<comment type="caution">
    <text evidence="4">The sequence shown here is derived from an EMBL/GenBank/DDBJ whole genome shotgun (WGS) entry which is preliminary data.</text>
</comment>
<reference evidence="4 5" key="1">
    <citation type="journal article" date="2016" name="Nat. Commun.">
        <title>Thousands of microbial genomes shed light on interconnected biogeochemical processes in an aquifer system.</title>
        <authorList>
            <person name="Anantharaman K."/>
            <person name="Brown C.T."/>
            <person name="Hug L.A."/>
            <person name="Sharon I."/>
            <person name="Castelle C.J."/>
            <person name="Probst A.J."/>
            <person name="Thomas B.C."/>
            <person name="Singh A."/>
            <person name="Wilkins M.J."/>
            <person name="Karaoz U."/>
            <person name="Brodie E.L."/>
            <person name="Williams K.H."/>
            <person name="Hubbard S.S."/>
            <person name="Banfield J.F."/>
        </authorList>
    </citation>
    <scope>NUCLEOTIDE SEQUENCE [LARGE SCALE GENOMIC DNA]</scope>
</reference>
<dbReference type="CDD" id="cd09294">
    <property type="entry name" value="SmpB"/>
    <property type="match status" value="1"/>
</dbReference>
<dbReference type="GO" id="GO:0070930">
    <property type="term" value="P:trans-translation-dependent protein tagging"/>
    <property type="evidence" value="ECO:0007669"/>
    <property type="project" value="TreeGrafter"/>
</dbReference>
<dbReference type="PANTHER" id="PTHR30308">
    <property type="entry name" value="TMRNA-BINDING COMPONENT OF TRANS-TRANSLATION TAGGING COMPLEX"/>
    <property type="match status" value="1"/>
</dbReference>
<dbReference type="InterPro" id="IPR020081">
    <property type="entry name" value="SsrA-bd_prot_CS"/>
</dbReference>
<dbReference type="Gene3D" id="2.40.280.10">
    <property type="match status" value="1"/>
</dbReference>
<proteinExistence type="inferred from homology"/>
<dbReference type="NCBIfam" id="NF003843">
    <property type="entry name" value="PRK05422.1"/>
    <property type="match status" value="1"/>
</dbReference>
<name>A0A1F7F5K9_UNCRA</name>
<evidence type="ECO:0000256" key="1">
    <source>
        <dbReference type="ARBA" id="ARBA00022490"/>
    </source>
</evidence>
<dbReference type="PROSITE" id="PS01317">
    <property type="entry name" value="SSRP"/>
    <property type="match status" value="1"/>
</dbReference>
<dbReference type="Pfam" id="PF01668">
    <property type="entry name" value="SmpB"/>
    <property type="match status" value="1"/>
</dbReference>
<comment type="subcellular location">
    <subcellularLocation>
        <location evidence="3">Cytoplasm</location>
    </subcellularLocation>
    <text evidence="3">The tmRNA-SmpB complex associates with stalled 70S ribosomes.</text>
</comment>
<keyword evidence="2 3" id="KW-0694">RNA-binding</keyword>
<dbReference type="PANTHER" id="PTHR30308:SF2">
    <property type="entry name" value="SSRA-BINDING PROTEIN"/>
    <property type="match status" value="1"/>
</dbReference>
<dbReference type="GO" id="GO:0070929">
    <property type="term" value="P:trans-translation"/>
    <property type="evidence" value="ECO:0007669"/>
    <property type="project" value="UniProtKB-UniRule"/>
</dbReference>
<dbReference type="GO" id="GO:0005829">
    <property type="term" value="C:cytosol"/>
    <property type="evidence" value="ECO:0007669"/>
    <property type="project" value="TreeGrafter"/>
</dbReference>
<dbReference type="NCBIfam" id="TIGR00086">
    <property type="entry name" value="smpB"/>
    <property type="match status" value="1"/>
</dbReference>
<organism evidence="4 5">
    <name type="scientific">Candidatus Raymondbacteria bacterium RIFOXYD12_FULL_49_13</name>
    <dbReference type="NCBI Taxonomy" id="1817890"/>
    <lineage>
        <taxon>Bacteria</taxon>
        <taxon>Raymondiibacteriota</taxon>
    </lineage>
</organism>
<evidence type="ECO:0000313" key="4">
    <source>
        <dbReference type="EMBL" id="OGK01954.1"/>
    </source>
</evidence>
<dbReference type="HAMAP" id="MF_00023">
    <property type="entry name" value="SmpB"/>
    <property type="match status" value="1"/>
</dbReference>
<dbReference type="SUPFAM" id="SSF74982">
    <property type="entry name" value="Small protein B (SmpB)"/>
    <property type="match status" value="1"/>
</dbReference>
<dbReference type="InterPro" id="IPR023620">
    <property type="entry name" value="SmpB"/>
</dbReference>
<dbReference type="GO" id="GO:0003723">
    <property type="term" value="F:RNA binding"/>
    <property type="evidence" value="ECO:0007669"/>
    <property type="project" value="UniProtKB-UniRule"/>
</dbReference>
<evidence type="ECO:0000313" key="5">
    <source>
        <dbReference type="Proteomes" id="UP000179243"/>
    </source>
</evidence>
<accession>A0A1F7F5K9</accession>
<dbReference type="EMBL" id="MFYX01000115">
    <property type="protein sequence ID" value="OGK01954.1"/>
    <property type="molecule type" value="Genomic_DNA"/>
</dbReference>
<dbReference type="InterPro" id="IPR000037">
    <property type="entry name" value="SsrA-bd_prot"/>
</dbReference>
<keyword evidence="1 3" id="KW-0963">Cytoplasm</keyword>
<evidence type="ECO:0000256" key="3">
    <source>
        <dbReference type="HAMAP-Rule" id="MF_00023"/>
    </source>
</evidence>
<comment type="similarity">
    <text evidence="3">Belongs to the SmpB family.</text>
</comment>
<sequence length="149" mass="17325">MKILVKNRKAFHHYVVLEKIEAGLSLVGTEVKSIRDGKVNFADCYAALESNEMFIKNLDIQPYEKGNVFNHEPKRKRKLLLHRREIVKAGVSLDEKGLSLIPLMLYVNDRGRIKVELGLCKYRKNIDKRQDMDKKEASRTVRNILKSMK</sequence>
<protein>
    <recommendedName>
        <fullName evidence="3">SsrA-binding protein</fullName>
    </recommendedName>
    <alternativeName>
        <fullName evidence="3">Small protein B</fullName>
    </alternativeName>
</protein>
<gene>
    <name evidence="3" type="primary">smpB</name>
    <name evidence="4" type="ORF">A2519_17650</name>
</gene>
<evidence type="ECO:0000256" key="2">
    <source>
        <dbReference type="ARBA" id="ARBA00022884"/>
    </source>
</evidence>
<dbReference type="AlphaFoldDB" id="A0A1F7F5K9"/>
<dbReference type="Proteomes" id="UP000179243">
    <property type="component" value="Unassembled WGS sequence"/>
</dbReference>
<comment type="function">
    <text evidence="3">Required for rescue of stalled ribosomes mediated by trans-translation. Binds to transfer-messenger RNA (tmRNA), required for stable association of tmRNA with ribosomes. tmRNA and SmpB together mimic tRNA shape, replacing the anticodon stem-loop with SmpB. tmRNA is encoded by the ssrA gene; the 2 termini fold to resemble tRNA(Ala) and it encodes a 'tag peptide', a short internal open reading frame. During trans-translation Ala-aminoacylated tmRNA acts like a tRNA, entering the A-site of stalled ribosomes, displacing the stalled mRNA. The ribosome then switches to translate the ORF on the tmRNA; the nascent peptide is terminated with the 'tag peptide' encoded by the tmRNA and targeted for degradation. The ribosome is freed to recommence translation, which seems to be the essential function of trans-translation.</text>
</comment>